<sequence>MFGDCCRWNHPSSKKLCKSLIHIISQYHDDDGFMADEYEMEDLDDTMMEELYGRYIGSDYYMLKKFENTTAAHVRRGKTIQGTPWKSLKHH</sequence>
<proteinExistence type="predicted"/>
<gene>
    <name evidence="1" type="ORF">Tci_047220</name>
</gene>
<evidence type="ECO:0000313" key="1">
    <source>
        <dbReference type="EMBL" id="GEU75242.1"/>
    </source>
</evidence>
<organism evidence="1">
    <name type="scientific">Tanacetum cinerariifolium</name>
    <name type="common">Dalmatian daisy</name>
    <name type="synonym">Chrysanthemum cinerariifolium</name>
    <dbReference type="NCBI Taxonomy" id="118510"/>
    <lineage>
        <taxon>Eukaryota</taxon>
        <taxon>Viridiplantae</taxon>
        <taxon>Streptophyta</taxon>
        <taxon>Embryophyta</taxon>
        <taxon>Tracheophyta</taxon>
        <taxon>Spermatophyta</taxon>
        <taxon>Magnoliopsida</taxon>
        <taxon>eudicotyledons</taxon>
        <taxon>Gunneridae</taxon>
        <taxon>Pentapetalae</taxon>
        <taxon>asterids</taxon>
        <taxon>campanulids</taxon>
        <taxon>Asterales</taxon>
        <taxon>Asteraceae</taxon>
        <taxon>Asteroideae</taxon>
        <taxon>Anthemideae</taxon>
        <taxon>Anthemidinae</taxon>
        <taxon>Tanacetum</taxon>
    </lineage>
</organism>
<protein>
    <submittedName>
        <fullName evidence="1">Uncharacterized WD repeat-containing protein C2A9.03-like</fullName>
    </submittedName>
</protein>
<dbReference type="AlphaFoldDB" id="A0A6L2MRB9"/>
<accession>A0A6L2MRB9</accession>
<name>A0A6L2MRB9_TANCI</name>
<dbReference type="EMBL" id="BKCJ010007045">
    <property type="protein sequence ID" value="GEU75242.1"/>
    <property type="molecule type" value="Genomic_DNA"/>
</dbReference>
<reference evidence="1" key="1">
    <citation type="journal article" date="2019" name="Sci. Rep.">
        <title>Draft genome of Tanacetum cinerariifolium, the natural source of mosquito coil.</title>
        <authorList>
            <person name="Yamashiro T."/>
            <person name="Shiraishi A."/>
            <person name="Satake H."/>
            <person name="Nakayama K."/>
        </authorList>
    </citation>
    <scope>NUCLEOTIDE SEQUENCE</scope>
</reference>
<comment type="caution">
    <text evidence="1">The sequence shown here is derived from an EMBL/GenBank/DDBJ whole genome shotgun (WGS) entry which is preliminary data.</text>
</comment>